<dbReference type="InterPro" id="IPR035966">
    <property type="entry name" value="PKF_sf"/>
</dbReference>
<dbReference type="AlphaFoldDB" id="A0A2I0WLX4"/>
<name>A0A2I0WLX4_9ASPA</name>
<reference evidence="3 4" key="1">
    <citation type="journal article" date="2016" name="Sci. Rep.">
        <title>The Dendrobium catenatum Lindl. genome sequence provides insights into polysaccharide synthase, floral development and adaptive evolution.</title>
        <authorList>
            <person name="Zhang G.Q."/>
            <person name="Xu Q."/>
            <person name="Bian C."/>
            <person name="Tsai W.C."/>
            <person name="Yeh C.M."/>
            <person name="Liu K.W."/>
            <person name="Yoshida K."/>
            <person name="Zhang L.S."/>
            <person name="Chang S.B."/>
            <person name="Chen F."/>
            <person name="Shi Y."/>
            <person name="Su Y.Y."/>
            <person name="Zhang Y.Q."/>
            <person name="Chen L.J."/>
            <person name="Yin Y."/>
            <person name="Lin M."/>
            <person name="Huang H."/>
            <person name="Deng H."/>
            <person name="Wang Z.W."/>
            <person name="Zhu S.L."/>
            <person name="Zhao X."/>
            <person name="Deng C."/>
            <person name="Niu S.C."/>
            <person name="Huang J."/>
            <person name="Wang M."/>
            <person name="Liu G.H."/>
            <person name="Yang H.J."/>
            <person name="Xiao X.J."/>
            <person name="Hsiao Y.Y."/>
            <person name="Wu W.L."/>
            <person name="Chen Y.Y."/>
            <person name="Mitsuda N."/>
            <person name="Ohme-Takagi M."/>
            <person name="Luo Y.B."/>
            <person name="Van de Peer Y."/>
            <person name="Liu Z.J."/>
        </authorList>
    </citation>
    <scope>NUCLEOTIDE SEQUENCE [LARGE SCALE GENOMIC DNA]</scope>
    <source>
        <tissue evidence="3">The whole plant</tissue>
    </source>
</reference>
<dbReference type="GO" id="GO:0003872">
    <property type="term" value="F:6-phosphofructokinase activity"/>
    <property type="evidence" value="ECO:0007669"/>
    <property type="project" value="InterPro"/>
</dbReference>
<dbReference type="Gene3D" id="3.40.50.450">
    <property type="match status" value="1"/>
</dbReference>
<feature type="compositionally biased region" description="Basic residues" evidence="2">
    <location>
        <begin position="306"/>
        <end position="320"/>
    </location>
</feature>
<dbReference type="EMBL" id="KZ502537">
    <property type="protein sequence ID" value="PKU76664.1"/>
    <property type="molecule type" value="Genomic_DNA"/>
</dbReference>
<reference evidence="3 4" key="2">
    <citation type="journal article" date="2017" name="Nature">
        <title>The Apostasia genome and the evolution of orchids.</title>
        <authorList>
            <person name="Zhang G.Q."/>
            <person name="Liu K.W."/>
            <person name="Li Z."/>
            <person name="Lohaus R."/>
            <person name="Hsiao Y.Y."/>
            <person name="Niu S.C."/>
            <person name="Wang J.Y."/>
            <person name="Lin Y.C."/>
            <person name="Xu Q."/>
            <person name="Chen L.J."/>
            <person name="Yoshida K."/>
            <person name="Fujiwara S."/>
            <person name="Wang Z.W."/>
            <person name="Zhang Y.Q."/>
            <person name="Mitsuda N."/>
            <person name="Wang M."/>
            <person name="Liu G.H."/>
            <person name="Pecoraro L."/>
            <person name="Huang H.X."/>
            <person name="Xiao X.J."/>
            <person name="Lin M."/>
            <person name="Wu X.Y."/>
            <person name="Wu W.L."/>
            <person name="Chen Y.Y."/>
            <person name="Chang S.B."/>
            <person name="Sakamoto S."/>
            <person name="Ohme-Takagi M."/>
            <person name="Yagi M."/>
            <person name="Zeng S.J."/>
            <person name="Shen C.Y."/>
            <person name="Yeh C.M."/>
            <person name="Luo Y.B."/>
            <person name="Tsai W.C."/>
            <person name="Van de Peer Y."/>
            <person name="Liu Z.J."/>
        </authorList>
    </citation>
    <scope>NUCLEOTIDE SEQUENCE [LARGE SCALE GENOMIC DNA]</scope>
    <source>
        <tissue evidence="3">The whole plant</tissue>
    </source>
</reference>
<keyword evidence="1" id="KW-0021">Allosteric enzyme</keyword>
<accession>A0A2I0WLX4</accession>
<dbReference type="InterPro" id="IPR050929">
    <property type="entry name" value="PFKA"/>
</dbReference>
<evidence type="ECO:0000313" key="3">
    <source>
        <dbReference type="EMBL" id="PKU76664.1"/>
    </source>
</evidence>
<evidence type="ECO:0000313" key="4">
    <source>
        <dbReference type="Proteomes" id="UP000233837"/>
    </source>
</evidence>
<feature type="compositionally biased region" description="Basic and acidic residues" evidence="2">
    <location>
        <begin position="328"/>
        <end position="341"/>
    </location>
</feature>
<feature type="compositionally biased region" description="Basic and acidic residues" evidence="2">
    <location>
        <begin position="359"/>
        <end position="369"/>
    </location>
</feature>
<protein>
    <submittedName>
        <fullName evidence="3">6-phosphofructokinase 1</fullName>
    </submittedName>
</protein>
<organism evidence="3 4">
    <name type="scientific">Dendrobium catenatum</name>
    <dbReference type="NCBI Taxonomy" id="906689"/>
    <lineage>
        <taxon>Eukaryota</taxon>
        <taxon>Viridiplantae</taxon>
        <taxon>Streptophyta</taxon>
        <taxon>Embryophyta</taxon>
        <taxon>Tracheophyta</taxon>
        <taxon>Spermatophyta</taxon>
        <taxon>Magnoliopsida</taxon>
        <taxon>Liliopsida</taxon>
        <taxon>Asparagales</taxon>
        <taxon>Orchidaceae</taxon>
        <taxon>Epidendroideae</taxon>
        <taxon>Malaxideae</taxon>
        <taxon>Dendrobiinae</taxon>
        <taxon>Dendrobium</taxon>
    </lineage>
</organism>
<evidence type="ECO:0000256" key="2">
    <source>
        <dbReference type="SAM" id="MobiDB-lite"/>
    </source>
</evidence>
<keyword evidence="3" id="KW-0418">Kinase</keyword>
<feature type="region of interest" description="Disordered" evidence="2">
    <location>
        <begin position="196"/>
        <end position="218"/>
    </location>
</feature>
<gene>
    <name evidence="3" type="primary">PFK1</name>
    <name evidence="3" type="ORF">MA16_Dca001269</name>
</gene>
<evidence type="ECO:0000256" key="1">
    <source>
        <dbReference type="ARBA" id="ARBA00022533"/>
    </source>
</evidence>
<proteinExistence type="predicted"/>
<dbReference type="Proteomes" id="UP000233837">
    <property type="component" value="Unassembled WGS sequence"/>
</dbReference>
<feature type="region of interest" description="Disordered" evidence="2">
    <location>
        <begin position="305"/>
        <end position="388"/>
    </location>
</feature>
<dbReference type="SUPFAM" id="SSF53784">
    <property type="entry name" value="Phosphofructokinase"/>
    <property type="match status" value="1"/>
</dbReference>
<dbReference type="STRING" id="906689.A0A2I0WLX4"/>
<dbReference type="PANTHER" id="PTHR45770">
    <property type="entry name" value="ATP-DEPENDENT 6-PHOSPHOFRUCTOKINASE 1"/>
    <property type="match status" value="1"/>
</dbReference>
<keyword evidence="4" id="KW-1185">Reference proteome</keyword>
<sequence length="388" mass="43756">MGEMGVPDQKIVEGPSGYVLEDVPHLTDYIPDLPTFPNPLQDNPAYSVVKQYFVNQDDTVPQKIVVQKTSPRGTHFRRAGPRQRVYFESEDVHACIVTCGGLCPGLNTVIREIVCEFDANKEHIGSGHNRYFVVPFGGKTTRFRGSRVITIYPAVPFGGETADLVAFGNSFWIALFVASYRWRRFGRGKEANRERGREVGFGRGSKKQSRREERSSDRVGVARVANGSLGLLLKALESSTRGAVAGFELESRNDAEWYSDSAGLSEICGIWQRTRRDMRYERGIQKDTNINCHKNLNITSINTKCFARKNTPKPRNRRAIHGSQGGRTEPRGHGLGKEPRHGKTSGQPEFQEAKRKKTKSMEETKESLHGKRQFLEFQKPVWNSKRPT</sequence>
<keyword evidence="3" id="KW-0808">Transferase</keyword>